<keyword evidence="1" id="KW-0812">Transmembrane</keyword>
<evidence type="ECO:0000259" key="2">
    <source>
        <dbReference type="Pfam" id="PF01957"/>
    </source>
</evidence>
<dbReference type="Gene3D" id="2.40.50.140">
    <property type="entry name" value="Nucleic acid-binding proteins"/>
    <property type="match status" value="1"/>
</dbReference>
<dbReference type="OrthoDB" id="5023964at2"/>
<evidence type="ECO:0000313" key="4">
    <source>
        <dbReference type="Proteomes" id="UP000244893"/>
    </source>
</evidence>
<evidence type="ECO:0000256" key="1">
    <source>
        <dbReference type="SAM" id="Phobius"/>
    </source>
</evidence>
<feature type="transmembrane region" description="Helical" evidence="1">
    <location>
        <begin position="52"/>
        <end position="70"/>
    </location>
</feature>
<dbReference type="Pfam" id="PF01957">
    <property type="entry name" value="NfeD"/>
    <property type="match status" value="1"/>
</dbReference>
<gene>
    <name evidence="3" type="ORF">DDQ50_13080</name>
</gene>
<accession>A0A2V1HSH3</accession>
<reference evidence="3 4" key="1">
    <citation type="submission" date="2018-05" db="EMBL/GenBank/DDBJ databases">
        <title>Amnibacterium sp. M8JJ-5, whole genome shotgun sequence.</title>
        <authorList>
            <person name="Tuo L."/>
        </authorList>
    </citation>
    <scope>NUCLEOTIDE SEQUENCE [LARGE SCALE GENOMIC DNA]</scope>
    <source>
        <strain evidence="3 4">M8JJ-5</strain>
    </source>
</reference>
<comment type="caution">
    <text evidence="3">The sequence shown here is derived from an EMBL/GenBank/DDBJ whole genome shotgun (WGS) entry which is preliminary data.</text>
</comment>
<feature type="domain" description="NfeD-like C-terminal" evidence="2">
    <location>
        <begin position="91"/>
        <end position="150"/>
    </location>
</feature>
<evidence type="ECO:0000313" key="3">
    <source>
        <dbReference type="EMBL" id="PVZ94622.1"/>
    </source>
</evidence>
<name>A0A2V1HSH3_9MICO</name>
<keyword evidence="4" id="KW-1185">Reference proteome</keyword>
<keyword evidence="1" id="KW-1133">Transmembrane helix</keyword>
<sequence length="170" mass="17896">MMPDLTQFVWIAWLLVILVCVIIELLTLEFTFLMIAAGSLGGLATNLLGGPWWLQIIVAAALSVLLLLTIRPLLLRVMHRGADPTPSNLDALKDMSGRVVLAVGETGGQVRLANGETWTAGLGRAAVGPLAVGSTVAVERIEGATAYVYPTSVPAPPLEAQTPTEGRAES</sequence>
<organism evidence="3 4">
    <name type="scientific">Amnibacterium flavum</name>
    <dbReference type="NCBI Taxonomy" id="2173173"/>
    <lineage>
        <taxon>Bacteria</taxon>
        <taxon>Bacillati</taxon>
        <taxon>Actinomycetota</taxon>
        <taxon>Actinomycetes</taxon>
        <taxon>Micrococcales</taxon>
        <taxon>Microbacteriaceae</taxon>
        <taxon>Amnibacterium</taxon>
    </lineage>
</organism>
<dbReference type="InterPro" id="IPR012340">
    <property type="entry name" value="NA-bd_OB-fold"/>
</dbReference>
<proteinExistence type="predicted"/>
<dbReference type="InterPro" id="IPR002810">
    <property type="entry name" value="NfeD-like_C"/>
</dbReference>
<dbReference type="EMBL" id="QEOP01000002">
    <property type="protein sequence ID" value="PVZ94622.1"/>
    <property type="molecule type" value="Genomic_DNA"/>
</dbReference>
<dbReference type="AlphaFoldDB" id="A0A2V1HSH3"/>
<feature type="transmembrane region" description="Helical" evidence="1">
    <location>
        <begin position="12"/>
        <end position="40"/>
    </location>
</feature>
<protein>
    <recommendedName>
        <fullName evidence="2">NfeD-like C-terminal domain-containing protein</fullName>
    </recommendedName>
</protein>
<keyword evidence="1" id="KW-0472">Membrane</keyword>
<dbReference type="Proteomes" id="UP000244893">
    <property type="component" value="Unassembled WGS sequence"/>
</dbReference>